<reference evidence="2" key="2">
    <citation type="submission" date="2022-01" db="EMBL/GenBank/DDBJ databases">
        <authorList>
            <person name="Yamashiro T."/>
            <person name="Shiraishi A."/>
            <person name="Satake H."/>
            <person name="Nakayama K."/>
        </authorList>
    </citation>
    <scope>NUCLEOTIDE SEQUENCE</scope>
</reference>
<protein>
    <submittedName>
        <fullName evidence="2">Uncharacterized protein</fullName>
    </submittedName>
</protein>
<feature type="compositionally biased region" description="Polar residues" evidence="1">
    <location>
        <begin position="143"/>
        <end position="152"/>
    </location>
</feature>
<proteinExistence type="predicted"/>
<sequence length="261" mass="30007">MDNPNITIEEYIRIQEEKALSQGETFNWQTATYGKMEYYKDEDRHAVTKHELNFAAIVLDNTLTSDPTLSCGPTVSPLNNNEIDFTILFDESADEDYTVVYHENSFSYKIIYVNNLKTDSENDNDKVNMPSFPSPEPKVRIYQKSQENSQKNEQARTRESEEYKKKPKNQSRSQEKSNPQSKWSNHGQQKAPKQDGKEKSVISSDLTSSHSRGDTVTAWQSSSVHNDPTANIQDPMIAMIGWQRLKDWQRLKGPRSFSLSL</sequence>
<gene>
    <name evidence="2" type="ORF">Tco_0839569</name>
</gene>
<dbReference type="EMBL" id="BQNB010012560">
    <property type="protein sequence ID" value="GJT05107.1"/>
    <property type="molecule type" value="Genomic_DNA"/>
</dbReference>
<dbReference type="Proteomes" id="UP001151760">
    <property type="component" value="Unassembled WGS sequence"/>
</dbReference>
<evidence type="ECO:0000256" key="1">
    <source>
        <dbReference type="SAM" id="MobiDB-lite"/>
    </source>
</evidence>
<feature type="compositionally biased region" description="Polar residues" evidence="1">
    <location>
        <begin position="217"/>
        <end position="232"/>
    </location>
</feature>
<evidence type="ECO:0000313" key="3">
    <source>
        <dbReference type="Proteomes" id="UP001151760"/>
    </source>
</evidence>
<feature type="compositionally biased region" description="Polar residues" evidence="1">
    <location>
        <begin position="170"/>
        <end position="188"/>
    </location>
</feature>
<organism evidence="2 3">
    <name type="scientific">Tanacetum coccineum</name>
    <dbReference type="NCBI Taxonomy" id="301880"/>
    <lineage>
        <taxon>Eukaryota</taxon>
        <taxon>Viridiplantae</taxon>
        <taxon>Streptophyta</taxon>
        <taxon>Embryophyta</taxon>
        <taxon>Tracheophyta</taxon>
        <taxon>Spermatophyta</taxon>
        <taxon>Magnoliopsida</taxon>
        <taxon>eudicotyledons</taxon>
        <taxon>Gunneridae</taxon>
        <taxon>Pentapetalae</taxon>
        <taxon>asterids</taxon>
        <taxon>campanulids</taxon>
        <taxon>Asterales</taxon>
        <taxon>Asteraceae</taxon>
        <taxon>Asteroideae</taxon>
        <taxon>Anthemideae</taxon>
        <taxon>Anthemidinae</taxon>
        <taxon>Tanacetum</taxon>
    </lineage>
</organism>
<accession>A0ABQ5ATS6</accession>
<name>A0ABQ5ATS6_9ASTR</name>
<evidence type="ECO:0000313" key="2">
    <source>
        <dbReference type="EMBL" id="GJT05107.1"/>
    </source>
</evidence>
<feature type="region of interest" description="Disordered" evidence="1">
    <location>
        <begin position="143"/>
        <end position="232"/>
    </location>
</feature>
<comment type="caution">
    <text evidence="2">The sequence shown here is derived from an EMBL/GenBank/DDBJ whole genome shotgun (WGS) entry which is preliminary data.</text>
</comment>
<feature type="compositionally biased region" description="Basic and acidic residues" evidence="1">
    <location>
        <begin position="153"/>
        <end position="164"/>
    </location>
</feature>
<reference evidence="2" key="1">
    <citation type="journal article" date="2022" name="Int. J. Mol. Sci.">
        <title>Draft Genome of Tanacetum Coccineum: Genomic Comparison of Closely Related Tanacetum-Family Plants.</title>
        <authorList>
            <person name="Yamashiro T."/>
            <person name="Shiraishi A."/>
            <person name="Nakayama K."/>
            <person name="Satake H."/>
        </authorList>
    </citation>
    <scope>NUCLEOTIDE SEQUENCE</scope>
</reference>
<feature type="compositionally biased region" description="Polar residues" evidence="1">
    <location>
        <begin position="201"/>
        <end position="210"/>
    </location>
</feature>
<keyword evidence="3" id="KW-1185">Reference proteome</keyword>